<dbReference type="SUPFAM" id="SSF55681">
    <property type="entry name" value="Class II aaRS and biotin synthetases"/>
    <property type="match status" value="1"/>
</dbReference>
<dbReference type="InterPro" id="IPR004143">
    <property type="entry name" value="BPL_LPL_catalytic"/>
</dbReference>
<name>A0ABT5YPX2_9PROT</name>
<evidence type="ECO:0000313" key="3">
    <source>
        <dbReference type="Proteomes" id="UP001215503"/>
    </source>
</evidence>
<dbReference type="Proteomes" id="UP001215503">
    <property type="component" value="Unassembled WGS sequence"/>
</dbReference>
<dbReference type="EMBL" id="JARHUD010000008">
    <property type="protein sequence ID" value="MDF2097025.1"/>
    <property type="molecule type" value="Genomic_DNA"/>
</dbReference>
<accession>A0ABT5YPX2</accession>
<comment type="caution">
    <text evidence="2">The sequence shown here is derived from an EMBL/GenBank/DDBJ whole genome shotgun (WGS) entry which is preliminary data.</text>
</comment>
<reference evidence="2 3" key="1">
    <citation type="submission" date="2023-03" db="EMBL/GenBank/DDBJ databases">
        <title>Fodinicurvata sp. CAU 1616 isolated from sea sendiment.</title>
        <authorList>
            <person name="Kim W."/>
        </authorList>
    </citation>
    <scope>NUCLEOTIDE SEQUENCE [LARGE SCALE GENOMIC DNA]</scope>
    <source>
        <strain evidence="2 3">CAU 1616</strain>
    </source>
</reference>
<dbReference type="Pfam" id="PF21948">
    <property type="entry name" value="LplA-B_cat"/>
    <property type="match status" value="1"/>
</dbReference>
<evidence type="ECO:0000313" key="2">
    <source>
        <dbReference type="EMBL" id="MDF2097025.1"/>
    </source>
</evidence>
<organism evidence="2 3">
    <name type="scientific">Aquibaculum arenosum</name>
    <dbReference type="NCBI Taxonomy" id="3032591"/>
    <lineage>
        <taxon>Bacteria</taxon>
        <taxon>Pseudomonadati</taxon>
        <taxon>Pseudomonadota</taxon>
        <taxon>Alphaproteobacteria</taxon>
        <taxon>Rhodospirillales</taxon>
        <taxon>Rhodovibrionaceae</taxon>
        <taxon>Aquibaculum</taxon>
    </lineage>
</organism>
<keyword evidence="3" id="KW-1185">Reference proteome</keyword>
<dbReference type="RefSeq" id="WP_275823795.1">
    <property type="nucleotide sequence ID" value="NZ_JARHUD010000008.1"/>
</dbReference>
<dbReference type="InterPro" id="IPR045864">
    <property type="entry name" value="aa-tRNA-synth_II/BPL/LPL"/>
</dbReference>
<proteinExistence type="predicted"/>
<dbReference type="PROSITE" id="PS51733">
    <property type="entry name" value="BPL_LPL_CATALYTIC"/>
    <property type="match status" value="1"/>
</dbReference>
<feature type="domain" description="BPL/LPL catalytic" evidence="1">
    <location>
        <begin position="33"/>
        <end position="232"/>
    </location>
</feature>
<dbReference type="Gene3D" id="3.30.930.10">
    <property type="entry name" value="Bira Bifunctional Protein, Domain 2"/>
    <property type="match status" value="1"/>
</dbReference>
<sequence>MVKGHPPLLLKERFSTAAAGLQRQEQLAGALGPERPVLLLAWQAPQALILGHSDTRLPDLPRARSALEAAGWPLLVRRSGGSACPVGPGTLQLALARVAPADFSMDAGYGELAGLLAAVGASYGLAFEVGECATAFCPGRWDIALAGRKLAGLSQRWQQRGNLRLVTTAASLNVSADPHSLAACVETFYRHADAPRPCSPTTLHSLAQAVPEHQVTCAKFLQRLADSLAGGRTSLPSSCSIADQTGATRQEIAL</sequence>
<gene>
    <name evidence="2" type="ORF">P2G67_13665</name>
</gene>
<evidence type="ECO:0000259" key="1">
    <source>
        <dbReference type="PROSITE" id="PS51733"/>
    </source>
</evidence>
<protein>
    <recommendedName>
        <fullName evidence="1">BPL/LPL catalytic domain-containing protein</fullName>
    </recommendedName>
</protein>